<name>A0AAV4U272_CAEEX</name>
<organism evidence="1 2">
    <name type="scientific">Caerostris extrusa</name>
    <name type="common">Bark spider</name>
    <name type="synonym">Caerostris bankana</name>
    <dbReference type="NCBI Taxonomy" id="172846"/>
    <lineage>
        <taxon>Eukaryota</taxon>
        <taxon>Metazoa</taxon>
        <taxon>Ecdysozoa</taxon>
        <taxon>Arthropoda</taxon>
        <taxon>Chelicerata</taxon>
        <taxon>Arachnida</taxon>
        <taxon>Araneae</taxon>
        <taxon>Araneomorphae</taxon>
        <taxon>Entelegynae</taxon>
        <taxon>Araneoidea</taxon>
        <taxon>Araneidae</taxon>
        <taxon>Caerostris</taxon>
    </lineage>
</organism>
<sequence>MSQQNSHYFIHIQAKRLTPIYSSPPPPPVVNKNALHQICNHGLSITQYPVWNNYSPQRNKMRHCNIPAQKDQLRESLLQESVRFLWGLTALLETEEEKRVEKNVDRHFLFTAGSAALSPPMKLNHDRFPMNRWDTAITRGGNRISHSDQIFGEVPPYQILHNQ</sequence>
<keyword evidence="2" id="KW-1185">Reference proteome</keyword>
<protein>
    <submittedName>
        <fullName evidence="1">Uncharacterized protein</fullName>
    </submittedName>
</protein>
<evidence type="ECO:0000313" key="1">
    <source>
        <dbReference type="EMBL" id="GIY51823.1"/>
    </source>
</evidence>
<accession>A0AAV4U272</accession>
<reference evidence="1 2" key="1">
    <citation type="submission" date="2021-06" db="EMBL/GenBank/DDBJ databases">
        <title>Caerostris extrusa draft genome.</title>
        <authorList>
            <person name="Kono N."/>
            <person name="Arakawa K."/>
        </authorList>
    </citation>
    <scope>NUCLEOTIDE SEQUENCE [LARGE SCALE GENOMIC DNA]</scope>
</reference>
<evidence type="ECO:0000313" key="2">
    <source>
        <dbReference type="Proteomes" id="UP001054945"/>
    </source>
</evidence>
<dbReference type="Proteomes" id="UP001054945">
    <property type="component" value="Unassembled WGS sequence"/>
</dbReference>
<dbReference type="AlphaFoldDB" id="A0AAV4U272"/>
<gene>
    <name evidence="1" type="ORF">CEXT_328401</name>
</gene>
<comment type="caution">
    <text evidence="1">The sequence shown here is derived from an EMBL/GenBank/DDBJ whole genome shotgun (WGS) entry which is preliminary data.</text>
</comment>
<dbReference type="EMBL" id="BPLR01012167">
    <property type="protein sequence ID" value="GIY51823.1"/>
    <property type="molecule type" value="Genomic_DNA"/>
</dbReference>
<proteinExistence type="predicted"/>